<evidence type="ECO:0000256" key="1">
    <source>
        <dbReference type="SAM" id="Phobius"/>
    </source>
</evidence>
<keyword evidence="1" id="KW-0812">Transmembrane</keyword>
<proteinExistence type="predicted"/>
<feature type="transmembrane region" description="Helical" evidence="1">
    <location>
        <begin position="12"/>
        <end position="38"/>
    </location>
</feature>
<reference evidence="2 3" key="1">
    <citation type="submission" date="2020-08" db="EMBL/GenBank/DDBJ databases">
        <title>Genomic Encyclopedia of Type Strains, Phase IV (KMG-IV): sequencing the most valuable type-strain genomes for metagenomic binning, comparative biology and taxonomic classification.</title>
        <authorList>
            <person name="Goeker M."/>
        </authorList>
    </citation>
    <scope>NUCLEOTIDE SEQUENCE [LARGE SCALE GENOMIC DNA]</scope>
    <source>
        <strain evidence="2 3">DSM 2461</strain>
    </source>
</reference>
<comment type="caution">
    <text evidence="2">The sequence shown here is derived from an EMBL/GenBank/DDBJ whole genome shotgun (WGS) entry which is preliminary data.</text>
</comment>
<keyword evidence="1" id="KW-1133">Transmembrane helix</keyword>
<keyword evidence="3" id="KW-1185">Reference proteome</keyword>
<evidence type="ECO:0000313" key="2">
    <source>
        <dbReference type="EMBL" id="MBB6479882.1"/>
    </source>
</evidence>
<dbReference type="Proteomes" id="UP000587760">
    <property type="component" value="Unassembled WGS sequence"/>
</dbReference>
<name>A0A841RBV0_9SPIO</name>
<sequence length="171" mass="19299">MNKFSLKIQIVFTYLTILAAVFNCLLGLGFMTDFYTLFMNGNDEMYNFFKELQTVNTALFSFGLTFLVMSLFLLTFDINKKTAGIFGVSYTLIAAIINIIRGASVLSSNLAFRTRYEKLDYSAIEGYAPSTAPFEMISALLIISMMIIVLLFSLTLINYLLDRKEGLNEKS</sequence>
<protein>
    <submittedName>
        <fullName evidence="2">Uncharacterized membrane protein YidH (DUF202 family)</fullName>
    </submittedName>
</protein>
<dbReference type="AlphaFoldDB" id="A0A841RBV0"/>
<feature type="transmembrane region" description="Helical" evidence="1">
    <location>
        <begin position="83"/>
        <end position="100"/>
    </location>
</feature>
<dbReference type="EMBL" id="JACHGJ010000002">
    <property type="protein sequence ID" value="MBB6479882.1"/>
    <property type="molecule type" value="Genomic_DNA"/>
</dbReference>
<keyword evidence="1" id="KW-0472">Membrane</keyword>
<accession>A0A841RBV0</accession>
<gene>
    <name evidence="2" type="ORF">HNR50_001540</name>
</gene>
<evidence type="ECO:0000313" key="3">
    <source>
        <dbReference type="Proteomes" id="UP000587760"/>
    </source>
</evidence>
<feature type="transmembrane region" description="Helical" evidence="1">
    <location>
        <begin position="136"/>
        <end position="161"/>
    </location>
</feature>
<organism evidence="2 3">
    <name type="scientific">Spirochaeta isovalerica</name>
    <dbReference type="NCBI Taxonomy" id="150"/>
    <lineage>
        <taxon>Bacteria</taxon>
        <taxon>Pseudomonadati</taxon>
        <taxon>Spirochaetota</taxon>
        <taxon>Spirochaetia</taxon>
        <taxon>Spirochaetales</taxon>
        <taxon>Spirochaetaceae</taxon>
        <taxon>Spirochaeta</taxon>
    </lineage>
</organism>
<feature type="transmembrane region" description="Helical" evidence="1">
    <location>
        <begin position="58"/>
        <end position="76"/>
    </location>
</feature>
<dbReference type="RefSeq" id="WP_184745508.1">
    <property type="nucleotide sequence ID" value="NZ_JACHGJ010000002.1"/>
</dbReference>